<organism evidence="2 3">
    <name type="scientific">Amphiprion percula</name>
    <name type="common">Orange clownfish</name>
    <name type="synonym">Lutjanus percula</name>
    <dbReference type="NCBI Taxonomy" id="161767"/>
    <lineage>
        <taxon>Eukaryota</taxon>
        <taxon>Metazoa</taxon>
        <taxon>Chordata</taxon>
        <taxon>Craniata</taxon>
        <taxon>Vertebrata</taxon>
        <taxon>Euteleostomi</taxon>
        <taxon>Actinopterygii</taxon>
        <taxon>Neopterygii</taxon>
        <taxon>Teleostei</taxon>
        <taxon>Neoteleostei</taxon>
        <taxon>Acanthomorphata</taxon>
        <taxon>Ovalentaria</taxon>
        <taxon>Pomacentridae</taxon>
        <taxon>Amphiprion</taxon>
    </lineage>
</organism>
<dbReference type="AlphaFoldDB" id="A0A3P8U8X5"/>
<dbReference type="Ensembl" id="ENSAPET00000032584.1">
    <property type="protein sequence ID" value="ENSAPEP00000031742.1"/>
    <property type="gene ID" value="ENSAPEG00000022531.1"/>
</dbReference>
<evidence type="ECO:0000313" key="3">
    <source>
        <dbReference type="Proteomes" id="UP000265080"/>
    </source>
</evidence>
<accession>A0A3P8U8X5</accession>
<sequence length="113" mass="12689">MEAIISAAETGFTGSLVGSRLTRPAAYIGTMTGCFFCPVNRLTMLRVSMPRQQSRALLQCEPPHWYRRPRASWMSCSCIHTLPRPPDLQQPIRQSHTVAATTHDADRPITELH</sequence>
<evidence type="ECO:0000256" key="1">
    <source>
        <dbReference type="SAM" id="MobiDB-lite"/>
    </source>
</evidence>
<name>A0A3P8U8X5_AMPPE</name>
<keyword evidence="3" id="KW-1185">Reference proteome</keyword>
<reference evidence="2" key="2">
    <citation type="submission" date="2025-08" db="UniProtKB">
        <authorList>
            <consortium name="Ensembl"/>
        </authorList>
    </citation>
    <scope>IDENTIFICATION</scope>
</reference>
<reference evidence="2 3" key="1">
    <citation type="submission" date="2018-03" db="EMBL/GenBank/DDBJ databases">
        <title>Finding Nemo's genes: A chromosome-scale reference assembly of the genome of the orange clownfish Amphiprion percula.</title>
        <authorList>
            <person name="Lehmann R."/>
        </authorList>
    </citation>
    <scope>NUCLEOTIDE SEQUENCE</scope>
</reference>
<evidence type="ECO:0000313" key="2">
    <source>
        <dbReference type="Ensembl" id="ENSAPEP00000031742.1"/>
    </source>
</evidence>
<feature type="compositionally biased region" description="Polar residues" evidence="1">
    <location>
        <begin position="91"/>
        <end position="100"/>
    </location>
</feature>
<proteinExistence type="predicted"/>
<protein>
    <submittedName>
        <fullName evidence="2">Uncharacterized protein</fullName>
    </submittedName>
</protein>
<dbReference type="Proteomes" id="UP000265080">
    <property type="component" value="Chromosome 3"/>
</dbReference>
<dbReference type="GeneTree" id="ENSGT00940000177082"/>
<reference evidence="2" key="3">
    <citation type="submission" date="2025-09" db="UniProtKB">
        <authorList>
            <consortium name="Ensembl"/>
        </authorList>
    </citation>
    <scope>IDENTIFICATION</scope>
</reference>
<feature type="compositionally biased region" description="Basic and acidic residues" evidence="1">
    <location>
        <begin position="103"/>
        <end position="113"/>
    </location>
</feature>
<feature type="region of interest" description="Disordered" evidence="1">
    <location>
        <begin position="89"/>
        <end position="113"/>
    </location>
</feature>
<dbReference type="OMA" id="PNASWMT"/>